<accession>A0A8K1CPZ5</accession>
<evidence type="ECO:0000313" key="3">
    <source>
        <dbReference type="EMBL" id="TMW67657.1"/>
    </source>
</evidence>
<dbReference type="SUPFAM" id="SSF55394">
    <property type="entry name" value="Bactericidal permeability-increasing protein, BPI"/>
    <property type="match status" value="1"/>
</dbReference>
<evidence type="ECO:0000313" key="4">
    <source>
        <dbReference type="Proteomes" id="UP000794436"/>
    </source>
</evidence>
<dbReference type="PANTHER" id="PTHR31138:SF1">
    <property type="entry name" value="PDZ DOMAIN-CONTAINING PROTEIN"/>
    <property type="match status" value="1"/>
</dbReference>
<sequence>MTTTTDGRTREALPPLFAHVLRYAPGDRVHTPYGQGVVMKPSDGQAHVQVQLAFGATLFARRGCLMPEFRMLECGEIPKGTKVLCKLDDASGNQETEEHTAHLREGVVQSYILREEVYQIHLDEAGDGQANPVRCTKHQLRFAPTTRVRVKIGLGSVAEYREESDSYVVNLDFGGVGYFSAPEVSVVDLRLLSKMPKPMTADAIYAEFQGRITHDDAAKLAAKAQKTYATVQKLCEENATAISFLSTNAAYGEQYSSLFTSILDPTLSDASKRLKTASAAEIAKLKTIARDAKRTLESQLLDGKDVNVFVAQATSVLSKLKNSTEVKDFQASIRAKAKEEFQNARDHLHSSNNADQQVHDQHQHQRLVLSQVIQTLEAKVNGQKAKFASVKDVLDRDKMLQTLQKHEADLAKAREALIYLEKLASNRLGVDSITTMEPLQLIAKAEELLPQITARAEVLKESGEKYFSKLQETTKGQALIQQAKQLVASVENPDAFCENVTKAIADVQLDKIAAWGTTLTTNRQKRQEFIDRVKDHCLDFFMSVLPTIKVDTISGIQDGIEYSLTKLDLSNFRVRKERVKVRMGTVADEELFTVRATHLTALLKGFQWTFAQKYFPYAHGGGAADADLTGGVISLGFKAEKKVVNAETGEFKPTLVLNSMEIEIRQELKISVQGSWFSAIYNLLTSAFAQLIREYIAKTMESKLLKHMIKLLTTLNAQMDKYWPLVFQLLDIRVEDLPSASPWRGAKEVEIQPYEMEHTFTDRHAVPFTFAKGVLNRYVVVGRVLEMDATDPVTQDLLQVPLGSGVLAINGLACNKLTLDEFNGVLETIPEPFTLRLSLVPDDTSKNRTQRPIARPQFCSVTFKQSGPFGLRLRNRPLSPFGAIVLGFAETADKKKSPAELSGKVQPGHLLLKINDIDLRFKKLPEILEILKETKRRPATMHFAASPDGIIKLREWPPMLELEPSDEDTTDGRQYVSISAFTRIPSFAQKIRVVERGDILWKMNGEVMTVPTQPSFEAIMDKLKALVDAKEPMRAVFVPREEYAAKAKARAAVEVGENNQEETTYETQRELVFPKPPLGVIFGNWKEEAAYIRLFVSSAGPAERSGLINVGQAVLQICGKNVPMDATPQDIDQMVHDVLATQSDAANDDPFAKLPTYSITLRDLDLEREIMKQ</sequence>
<evidence type="ECO:0000259" key="2">
    <source>
        <dbReference type="SMART" id="SM00228"/>
    </source>
</evidence>
<name>A0A8K1CPZ5_PYTOL</name>
<feature type="coiled-coil region" evidence="1">
    <location>
        <begin position="396"/>
        <end position="423"/>
    </location>
</feature>
<organism evidence="3 4">
    <name type="scientific">Pythium oligandrum</name>
    <name type="common">Mycoparasitic fungus</name>
    <dbReference type="NCBI Taxonomy" id="41045"/>
    <lineage>
        <taxon>Eukaryota</taxon>
        <taxon>Sar</taxon>
        <taxon>Stramenopiles</taxon>
        <taxon>Oomycota</taxon>
        <taxon>Peronosporomycetes</taxon>
        <taxon>Pythiales</taxon>
        <taxon>Pythiaceae</taxon>
        <taxon>Pythium</taxon>
    </lineage>
</organism>
<protein>
    <recommendedName>
        <fullName evidence="2">PDZ domain-containing protein</fullName>
    </recommendedName>
</protein>
<dbReference type="AlphaFoldDB" id="A0A8K1CPZ5"/>
<dbReference type="CDD" id="cd00136">
    <property type="entry name" value="PDZ_canonical"/>
    <property type="match status" value="1"/>
</dbReference>
<dbReference type="EMBL" id="SPLM01000004">
    <property type="protein sequence ID" value="TMW67657.1"/>
    <property type="molecule type" value="Genomic_DNA"/>
</dbReference>
<dbReference type="GO" id="GO:0008289">
    <property type="term" value="F:lipid binding"/>
    <property type="evidence" value="ECO:0007669"/>
    <property type="project" value="InterPro"/>
</dbReference>
<comment type="caution">
    <text evidence="3">The sequence shown here is derived from an EMBL/GenBank/DDBJ whole genome shotgun (WGS) entry which is preliminary data.</text>
</comment>
<dbReference type="SUPFAM" id="SSF50156">
    <property type="entry name" value="PDZ domain-like"/>
    <property type="match status" value="1"/>
</dbReference>
<gene>
    <name evidence="3" type="ORF">Poli38472_011277</name>
</gene>
<dbReference type="Gene3D" id="3.15.10.10">
    <property type="entry name" value="Bactericidal permeability-increasing protein, domain 1"/>
    <property type="match status" value="1"/>
</dbReference>
<keyword evidence="1" id="KW-0175">Coiled coil</keyword>
<proteinExistence type="predicted"/>
<dbReference type="InterPro" id="IPR036034">
    <property type="entry name" value="PDZ_sf"/>
</dbReference>
<dbReference type="InterPro" id="IPR017943">
    <property type="entry name" value="Bactericidal_perm-incr_a/b_dom"/>
</dbReference>
<evidence type="ECO:0000256" key="1">
    <source>
        <dbReference type="SAM" id="Coils"/>
    </source>
</evidence>
<dbReference type="OrthoDB" id="2157641at2759"/>
<dbReference type="InterPro" id="IPR001478">
    <property type="entry name" value="PDZ"/>
</dbReference>
<keyword evidence="4" id="KW-1185">Reference proteome</keyword>
<dbReference type="SMART" id="SM00228">
    <property type="entry name" value="PDZ"/>
    <property type="match status" value="1"/>
</dbReference>
<feature type="domain" description="PDZ" evidence="2">
    <location>
        <begin position="867"/>
        <end position="947"/>
    </location>
</feature>
<dbReference type="PANTHER" id="PTHR31138">
    <property type="entry name" value="CHROMOSOME 19, WHOLE GENOME SHOTGUN SEQUENCE"/>
    <property type="match status" value="1"/>
</dbReference>
<dbReference type="Gene3D" id="2.30.42.10">
    <property type="match status" value="1"/>
</dbReference>
<reference evidence="3" key="1">
    <citation type="submission" date="2019-03" db="EMBL/GenBank/DDBJ databases">
        <title>Long read genome sequence of the mycoparasitic Pythium oligandrum ATCC 38472 isolated from sugarbeet rhizosphere.</title>
        <authorList>
            <person name="Gaulin E."/>
        </authorList>
    </citation>
    <scope>NUCLEOTIDE SEQUENCE</scope>
    <source>
        <strain evidence="3">ATCC 38472_TT</strain>
    </source>
</reference>
<dbReference type="Proteomes" id="UP000794436">
    <property type="component" value="Unassembled WGS sequence"/>
</dbReference>